<keyword evidence="2" id="KW-1185">Reference proteome</keyword>
<reference evidence="1 2" key="1">
    <citation type="submission" date="2019-10" db="EMBL/GenBank/DDBJ databases">
        <title>Assembly and Annotation for the nematode Trichostrongylus colubriformis.</title>
        <authorList>
            <person name="Martin J."/>
        </authorList>
    </citation>
    <scope>NUCLEOTIDE SEQUENCE [LARGE SCALE GENOMIC DNA]</scope>
    <source>
        <strain evidence="1">G859</strain>
        <tissue evidence="1">Whole worm</tissue>
    </source>
</reference>
<name>A0AAN8FZA4_TRICO</name>
<organism evidence="1 2">
    <name type="scientific">Trichostrongylus colubriformis</name>
    <name type="common">Black scour worm</name>
    <dbReference type="NCBI Taxonomy" id="6319"/>
    <lineage>
        <taxon>Eukaryota</taxon>
        <taxon>Metazoa</taxon>
        <taxon>Ecdysozoa</taxon>
        <taxon>Nematoda</taxon>
        <taxon>Chromadorea</taxon>
        <taxon>Rhabditida</taxon>
        <taxon>Rhabditina</taxon>
        <taxon>Rhabditomorpha</taxon>
        <taxon>Strongyloidea</taxon>
        <taxon>Trichostrongylidae</taxon>
        <taxon>Trichostrongylus</taxon>
    </lineage>
</organism>
<gene>
    <name evidence="1" type="ORF">GCK32_015052</name>
</gene>
<evidence type="ECO:0000313" key="1">
    <source>
        <dbReference type="EMBL" id="KAK5980125.1"/>
    </source>
</evidence>
<dbReference type="Proteomes" id="UP001331761">
    <property type="component" value="Unassembled WGS sequence"/>
</dbReference>
<dbReference type="AlphaFoldDB" id="A0AAN8FZA4"/>
<protein>
    <submittedName>
        <fullName evidence="1">Uncharacterized protein</fullName>
    </submittedName>
</protein>
<evidence type="ECO:0000313" key="2">
    <source>
        <dbReference type="Proteomes" id="UP001331761"/>
    </source>
</evidence>
<feature type="non-terminal residue" evidence="1">
    <location>
        <position position="1"/>
    </location>
</feature>
<proteinExistence type="predicted"/>
<sequence>QKLEIRTQPTFLKRLHRMTRTPITSKRMDRFWQVLAGVTCAGNYRACDQAAFMPHPLPTPNCYDQPYLDDDHPAKRINGFYLDVPDSCTTNQEVRLWRNLSKFRLHPVTLLVIMMNLKLASKVLSSVLYPL</sequence>
<dbReference type="EMBL" id="WIXE01007805">
    <property type="protein sequence ID" value="KAK5980125.1"/>
    <property type="molecule type" value="Genomic_DNA"/>
</dbReference>
<accession>A0AAN8FZA4</accession>
<comment type="caution">
    <text evidence="1">The sequence shown here is derived from an EMBL/GenBank/DDBJ whole genome shotgun (WGS) entry which is preliminary data.</text>
</comment>